<protein>
    <recommendedName>
        <fullName evidence="2">WW domain-containing protein</fullName>
    </recommendedName>
</protein>
<dbReference type="PROSITE" id="PS50020">
    <property type="entry name" value="WW_DOMAIN_2"/>
    <property type="match status" value="2"/>
</dbReference>
<sequence>MTTKLWTMHYTEDDTPFYYNLLTNNSQWDKPNDLEVELDNNTKVQNYSNDKPIKTKPIENSDYILVFTKQNFKFYFNLKTKQSSWEEPSDLIKIKQNTEADDEVIEMDEEDIEYQLQMMNELMGEGEEDLVEEIPHELKILHFQNLLDEIKVTAVDIWEDILPKIQYDQRYLALNDQKECKQIFTNYCKELKFQVNEVPKKQKSDEDFYKKILSKNVKLTTKWEEFNKKISVNPKAVKLPYKQRQSLFNEFMEELKLKANK</sequence>
<proteinExistence type="predicted"/>
<dbReference type="SUPFAM" id="SSF51045">
    <property type="entry name" value="WW domain"/>
    <property type="match status" value="2"/>
</dbReference>
<feature type="domain" description="WW" evidence="2">
    <location>
        <begin position="6"/>
        <end position="33"/>
    </location>
</feature>
<keyword evidence="1" id="KW-0677">Repeat</keyword>
<dbReference type="InterPro" id="IPR036020">
    <property type="entry name" value="WW_dom_sf"/>
</dbReference>
<dbReference type="OrthoDB" id="410044at2759"/>
<dbReference type="InterPro" id="IPR045148">
    <property type="entry name" value="TCRG1-like"/>
</dbReference>
<evidence type="ECO:0000313" key="4">
    <source>
        <dbReference type="Proteomes" id="UP000070444"/>
    </source>
</evidence>
<dbReference type="AlphaFoldDB" id="A0A137PJ95"/>
<dbReference type="Proteomes" id="UP000070444">
    <property type="component" value="Unassembled WGS sequence"/>
</dbReference>
<dbReference type="PANTHER" id="PTHR15377:SF3">
    <property type="entry name" value="WW DOMAIN-CONTAINING PROTEIN"/>
    <property type="match status" value="1"/>
</dbReference>
<dbReference type="InterPro" id="IPR001202">
    <property type="entry name" value="WW_dom"/>
</dbReference>
<dbReference type="GO" id="GO:0070063">
    <property type="term" value="F:RNA polymerase binding"/>
    <property type="evidence" value="ECO:0007669"/>
    <property type="project" value="InterPro"/>
</dbReference>
<dbReference type="Gene3D" id="1.10.10.440">
    <property type="entry name" value="FF domain"/>
    <property type="match status" value="2"/>
</dbReference>
<dbReference type="PROSITE" id="PS01159">
    <property type="entry name" value="WW_DOMAIN_1"/>
    <property type="match status" value="1"/>
</dbReference>
<name>A0A137PJ95_CONC2</name>
<dbReference type="SMART" id="SM00441">
    <property type="entry name" value="FF"/>
    <property type="match status" value="2"/>
</dbReference>
<dbReference type="EMBL" id="KQ964418">
    <property type="protein sequence ID" value="KXN75074.1"/>
    <property type="molecule type" value="Genomic_DNA"/>
</dbReference>
<dbReference type="CDD" id="cd00201">
    <property type="entry name" value="WW"/>
    <property type="match status" value="2"/>
</dbReference>
<feature type="domain" description="WW" evidence="2">
    <location>
        <begin position="74"/>
        <end position="90"/>
    </location>
</feature>
<dbReference type="STRING" id="796925.A0A137PJ95"/>
<dbReference type="Pfam" id="PF01846">
    <property type="entry name" value="FF"/>
    <property type="match status" value="1"/>
</dbReference>
<dbReference type="InterPro" id="IPR002713">
    <property type="entry name" value="FF_domain"/>
</dbReference>
<dbReference type="SUPFAM" id="SSF81698">
    <property type="entry name" value="FF domain"/>
    <property type="match status" value="2"/>
</dbReference>
<reference evidence="3 4" key="1">
    <citation type="journal article" date="2015" name="Genome Biol. Evol.">
        <title>Phylogenomic analyses indicate that early fungi evolved digesting cell walls of algal ancestors of land plants.</title>
        <authorList>
            <person name="Chang Y."/>
            <person name="Wang S."/>
            <person name="Sekimoto S."/>
            <person name="Aerts A.L."/>
            <person name="Choi C."/>
            <person name="Clum A."/>
            <person name="LaButti K.M."/>
            <person name="Lindquist E.A."/>
            <person name="Yee Ngan C."/>
            <person name="Ohm R.A."/>
            <person name="Salamov A.A."/>
            <person name="Grigoriev I.V."/>
            <person name="Spatafora J.W."/>
            <person name="Berbee M.L."/>
        </authorList>
    </citation>
    <scope>NUCLEOTIDE SEQUENCE [LARGE SCALE GENOMIC DNA]</scope>
    <source>
        <strain evidence="3 4">NRRL 28638</strain>
    </source>
</reference>
<evidence type="ECO:0000256" key="1">
    <source>
        <dbReference type="ARBA" id="ARBA00022737"/>
    </source>
</evidence>
<gene>
    <name evidence="3" type="ORF">CONCODRAFT_82601</name>
</gene>
<dbReference type="PANTHER" id="PTHR15377">
    <property type="entry name" value="TRANSCRIPTION ELONGATION REGULATOR 1"/>
    <property type="match status" value="1"/>
</dbReference>
<evidence type="ECO:0000313" key="3">
    <source>
        <dbReference type="EMBL" id="KXN75074.1"/>
    </source>
</evidence>
<dbReference type="SMART" id="SM00456">
    <property type="entry name" value="WW"/>
    <property type="match status" value="2"/>
</dbReference>
<organism evidence="3 4">
    <name type="scientific">Conidiobolus coronatus (strain ATCC 28846 / CBS 209.66 / NRRL 28638)</name>
    <name type="common">Delacroixia coronata</name>
    <dbReference type="NCBI Taxonomy" id="796925"/>
    <lineage>
        <taxon>Eukaryota</taxon>
        <taxon>Fungi</taxon>
        <taxon>Fungi incertae sedis</taxon>
        <taxon>Zoopagomycota</taxon>
        <taxon>Entomophthoromycotina</taxon>
        <taxon>Entomophthoromycetes</taxon>
        <taxon>Entomophthorales</taxon>
        <taxon>Ancylistaceae</taxon>
        <taxon>Conidiobolus</taxon>
    </lineage>
</organism>
<evidence type="ECO:0000259" key="2">
    <source>
        <dbReference type="PROSITE" id="PS50020"/>
    </source>
</evidence>
<accession>A0A137PJ95</accession>
<dbReference type="GO" id="GO:0005634">
    <property type="term" value="C:nucleus"/>
    <property type="evidence" value="ECO:0007669"/>
    <property type="project" value="TreeGrafter"/>
</dbReference>
<dbReference type="InterPro" id="IPR036517">
    <property type="entry name" value="FF_domain_sf"/>
</dbReference>
<dbReference type="Gene3D" id="2.20.70.10">
    <property type="match status" value="2"/>
</dbReference>
<dbReference type="Pfam" id="PF00397">
    <property type="entry name" value="WW"/>
    <property type="match status" value="1"/>
</dbReference>
<keyword evidence="4" id="KW-1185">Reference proteome</keyword>
<dbReference type="GO" id="GO:0003712">
    <property type="term" value="F:transcription coregulator activity"/>
    <property type="evidence" value="ECO:0007669"/>
    <property type="project" value="TreeGrafter"/>
</dbReference>